<proteinExistence type="inferred from homology"/>
<comment type="function">
    <text evidence="5">Destroys radicals which are normally produced within the cells and which are toxic to biological systems.</text>
</comment>
<feature type="domain" description="Manganese/iron superoxide dismutase C-terminal" evidence="8">
    <location>
        <begin position="138"/>
        <end position="242"/>
    </location>
</feature>
<dbReference type="Gene3D" id="3.55.40.20">
    <property type="entry name" value="Iron/manganese superoxide dismutase, C-terminal domain"/>
    <property type="match status" value="1"/>
</dbReference>
<dbReference type="Proteomes" id="UP001500185">
    <property type="component" value="Unassembled WGS sequence"/>
</dbReference>
<comment type="similarity">
    <text evidence="1 5">Belongs to the iron/manganese superoxide dismutase family.</text>
</comment>
<evidence type="ECO:0000259" key="8">
    <source>
        <dbReference type="Pfam" id="PF02777"/>
    </source>
</evidence>
<dbReference type="SUPFAM" id="SSF46609">
    <property type="entry name" value="Fe,Mn superoxide dismutase (SOD), N-terminal domain"/>
    <property type="match status" value="1"/>
</dbReference>
<protein>
    <recommendedName>
        <fullName evidence="2 5">Superoxide dismutase</fullName>
        <ecNumber evidence="2 5">1.15.1.1</ecNumber>
    </recommendedName>
</protein>
<dbReference type="InterPro" id="IPR001189">
    <property type="entry name" value="Mn/Fe_SOD"/>
</dbReference>
<evidence type="ECO:0000256" key="1">
    <source>
        <dbReference type="ARBA" id="ARBA00008714"/>
    </source>
</evidence>
<comment type="catalytic activity">
    <reaction evidence="5">
        <text>2 superoxide + 2 H(+) = H2O2 + O2</text>
        <dbReference type="Rhea" id="RHEA:20696"/>
        <dbReference type="ChEBI" id="CHEBI:15378"/>
        <dbReference type="ChEBI" id="CHEBI:15379"/>
        <dbReference type="ChEBI" id="CHEBI:16240"/>
        <dbReference type="ChEBI" id="CHEBI:18421"/>
        <dbReference type="EC" id="1.15.1.1"/>
    </reaction>
</comment>
<evidence type="ECO:0000256" key="4">
    <source>
        <dbReference type="ARBA" id="ARBA00023002"/>
    </source>
</evidence>
<dbReference type="EMBL" id="BAAAGG010000022">
    <property type="protein sequence ID" value="GAA0763136.1"/>
    <property type="molecule type" value="Genomic_DNA"/>
</dbReference>
<reference evidence="9 10" key="1">
    <citation type="journal article" date="2019" name="Int. J. Syst. Evol. Microbiol.">
        <title>The Global Catalogue of Microorganisms (GCM) 10K type strain sequencing project: providing services to taxonomists for standard genome sequencing and annotation.</title>
        <authorList>
            <consortium name="The Broad Institute Genomics Platform"/>
            <consortium name="The Broad Institute Genome Sequencing Center for Infectious Disease"/>
            <person name="Wu L."/>
            <person name="Ma J."/>
        </authorList>
    </citation>
    <scope>NUCLEOTIDE SEQUENCE [LARGE SCALE GENOMIC DNA]</scope>
    <source>
        <strain evidence="9 10">JCM 16231</strain>
    </source>
</reference>
<evidence type="ECO:0000313" key="9">
    <source>
        <dbReference type="EMBL" id="GAA0763136.1"/>
    </source>
</evidence>
<sequence length="245" mass="27530">MIVLAFATMSCNQKSDQKEDSAKETVMSSDGASKADKKTESIDAEATFTLPDLPYTYDALAPYIDELTMRTHHGKHFQGYTNKLNKAIENTEFKESSITEILKSVDPNSSATRNNGGGYYNHKLFFESLSPEPKLKPGGELMDAIETDFGSYDAFIDEFSKTAGSVFGSGWAWLIKDENGKLAIVGTANQDNPLMSFAEKQGFPLMGIDVWEHAYYLNYQNKRGDYIEAFFSVLDWEYVENRYAQ</sequence>
<dbReference type="InterPro" id="IPR019831">
    <property type="entry name" value="Mn/Fe_SOD_N"/>
</dbReference>
<name>A0ABN1KDH0_9FLAO</name>
<evidence type="ECO:0000256" key="6">
    <source>
        <dbReference type="SAM" id="MobiDB-lite"/>
    </source>
</evidence>
<evidence type="ECO:0000313" key="10">
    <source>
        <dbReference type="Proteomes" id="UP001500185"/>
    </source>
</evidence>
<keyword evidence="10" id="KW-1185">Reference proteome</keyword>
<feature type="domain" description="Manganese/iron superoxide dismutase N-terminal" evidence="7">
    <location>
        <begin position="47"/>
        <end position="130"/>
    </location>
</feature>
<organism evidence="9 10">
    <name type="scientific">Psychroflexus lacisalsi</name>
    <dbReference type="NCBI Taxonomy" id="503928"/>
    <lineage>
        <taxon>Bacteria</taxon>
        <taxon>Pseudomonadati</taxon>
        <taxon>Bacteroidota</taxon>
        <taxon>Flavobacteriia</taxon>
        <taxon>Flavobacteriales</taxon>
        <taxon>Flavobacteriaceae</taxon>
        <taxon>Psychroflexus</taxon>
    </lineage>
</organism>
<dbReference type="InterPro" id="IPR019832">
    <property type="entry name" value="Mn/Fe_SOD_C"/>
</dbReference>
<evidence type="ECO:0000256" key="2">
    <source>
        <dbReference type="ARBA" id="ARBA00012682"/>
    </source>
</evidence>
<evidence type="ECO:0000259" key="7">
    <source>
        <dbReference type="Pfam" id="PF00081"/>
    </source>
</evidence>
<dbReference type="EC" id="1.15.1.1" evidence="2 5"/>
<dbReference type="PRINTS" id="PR01703">
    <property type="entry name" value="MNSODISMTASE"/>
</dbReference>
<dbReference type="Pfam" id="PF02777">
    <property type="entry name" value="Sod_Fe_C"/>
    <property type="match status" value="1"/>
</dbReference>
<evidence type="ECO:0000256" key="3">
    <source>
        <dbReference type="ARBA" id="ARBA00022723"/>
    </source>
</evidence>
<keyword evidence="4 5" id="KW-0560">Oxidoreductase</keyword>
<accession>A0ABN1KDH0</accession>
<dbReference type="PANTHER" id="PTHR43595:SF2">
    <property type="entry name" value="SMALL RIBOSOMAL SUBUNIT PROTEIN MS42"/>
    <property type="match status" value="1"/>
</dbReference>
<dbReference type="Pfam" id="PF00081">
    <property type="entry name" value="Sod_Fe_N"/>
    <property type="match status" value="1"/>
</dbReference>
<dbReference type="InterPro" id="IPR036324">
    <property type="entry name" value="Mn/Fe_SOD_N_sf"/>
</dbReference>
<dbReference type="Gene3D" id="1.10.287.990">
    <property type="entry name" value="Fe,Mn superoxide dismutase (SOD) domain"/>
    <property type="match status" value="1"/>
</dbReference>
<dbReference type="PROSITE" id="PS00088">
    <property type="entry name" value="SOD_MN"/>
    <property type="match status" value="1"/>
</dbReference>
<evidence type="ECO:0000256" key="5">
    <source>
        <dbReference type="RuleBase" id="RU000414"/>
    </source>
</evidence>
<comment type="caution">
    <text evidence="9">The sequence shown here is derived from an EMBL/GenBank/DDBJ whole genome shotgun (WGS) entry which is preliminary data.</text>
</comment>
<dbReference type="PIRSF" id="PIRSF000349">
    <property type="entry name" value="SODismutase"/>
    <property type="match status" value="1"/>
</dbReference>
<feature type="region of interest" description="Disordered" evidence="6">
    <location>
        <begin position="14"/>
        <end position="38"/>
    </location>
</feature>
<dbReference type="PANTHER" id="PTHR43595">
    <property type="entry name" value="37S RIBOSOMAL PROTEIN S26, MITOCHONDRIAL"/>
    <property type="match status" value="1"/>
</dbReference>
<dbReference type="InterPro" id="IPR036314">
    <property type="entry name" value="SOD_C_sf"/>
</dbReference>
<dbReference type="SUPFAM" id="SSF54719">
    <property type="entry name" value="Fe,Mn superoxide dismutase (SOD), C-terminal domain"/>
    <property type="match status" value="1"/>
</dbReference>
<gene>
    <name evidence="9" type="ORF">GCM10009433_24170</name>
</gene>
<dbReference type="InterPro" id="IPR019833">
    <property type="entry name" value="Mn/Fe_SOD_BS"/>
</dbReference>
<keyword evidence="3 5" id="KW-0479">Metal-binding</keyword>